<dbReference type="Gene3D" id="4.10.1000.10">
    <property type="entry name" value="Zinc finger, CCCH-type"/>
    <property type="match status" value="2"/>
</dbReference>
<evidence type="ECO:0000256" key="2">
    <source>
        <dbReference type="ARBA" id="ARBA00022737"/>
    </source>
</evidence>
<keyword evidence="3 5" id="KW-0863">Zinc-finger</keyword>
<dbReference type="PANTHER" id="PTHR12547">
    <property type="entry name" value="CCCH ZINC FINGER/TIS11-RELATED"/>
    <property type="match status" value="1"/>
</dbReference>
<organism evidence="8 9">
    <name type="scientific">Gymnopus androsaceus JB14</name>
    <dbReference type="NCBI Taxonomy" id="1447944"/>
    <lineage>
        <taxon>Eukaryota</taxon>
        <taxon>Fungi</taxon>
        <taxon>Dikarya</taxon>
        <taxon>Basidiomycota</taxon>
        <taxon>Agaricomycotina</taxon>
        <taxon>Agaricomycetes</taxon>
        <taxon>Agaricomycetidae</taxon>
        <taxon>Agaricales</taxon>
        <taxon>Marasmiineae</taxon>
        <taxon>Omphalotaceae</taxon>
        <taxon>Gymnopus</taxon>
    </lineage>
</organism>
<dbReference type="SUPFAM" id="SSF90229">
    <property type="entry name" value="CCCH zinc finger"/>
    <property type="match status" value="2"/>
</dbReference>
<reference evidence="8" key="1">
    <citation type="journal article" date="2019" name="Environ. Microbiol.">
        <title>Fungal ecological strategies reflected in gene transcription - a case study of two litter decomposers.</title>
        <authorList>
            <person name="Barbi F."/>
            <person name="Kohler A."/>
            <person name="Barry K."/>
            <person name="Baskaran P."/>
            <person name="Daum C."/>
            <person name="Fauchery L."/>
            <person name="Ihrmark K."/>
            <person name="Kuo A."/>
            <person name="LaButti K."/>
            <person name="Lipzen A."/>
            <person name="Morin E."/>
            <person name="Grigoriev I.V."/>
            <person name="Henrissat B."/>
            <person name="Lindahl B."/>
            <person name="Martin F."/>
        </authorList>
    </citation>
    <scope>NUCLEOTIDE SEQUENCE</scope>
    <source>
        <strain evidence="8">JB14</strain>
    </source>
</reference>
<feature type="compositionally biased region" description="Basic residues" evidence="6">
    <location>
        <begin position="185"/>
        <end position="195"/>
    </location>
</feature>
<dbReference type="Pfam" id="PF00642">
    <property type="entry name" value="zf-CCCH"/>
    <property type="match status" value="2"/>
</dbReference>
<dbReference type="PANTHER" id="PTHR12547:SF18">
    <property type="entry name" value="PROTEIN TIS11"/>
    <property type="match status" value="1"/>
</dbReference>
<dbReference type="PROSITE" id="PS50103">
    <property type="entry name" value="ZF_C3H1"/>
    <property type="match status" value="2"/>
</dbReference>
<keyword evidence="1 5" id="KW-0479">Metal-binding</keyword>
<evidence type="ECO:0000259" key="7">
    <source>
        <dbReference type="PROSITE" id="PS50103"/>
    </source>
</evidence>
<dbReference type="Proteomes" id="UP000799118">
    <property type="component" value="Unassembled WGS sequence"/>
</dbReference>
<dbReference type="InterPro" id="IPR036855">
    <property type="entry name" value="Znf_CCCH_sf"/>
</dbReference>
<gene>
    <name evidence="8" type="ORF">BT96DRAFT_1013062</name>
</gene>
<dbReference type="InterPro" id="IPR000571">
    <property type="entry name" value="Znf_CCCH"/>
</dbReference>
<dbReference type="InterPro" id="IPR045877">
    <property type="entry name" value="ZFP36-like"/>
</dbReference>
<accession>A0A6A4IFZ1</accession>
<keyword evidence="9" id="KW-1185">Reference proteome</keyword>
<feature type="region of interest" description="Disordered" evidence="6">
    <location>
        <begin position="286"/>
        <end position="360"/>
    </location>
</feature>
<dbReference type="GO" id="GO:0008270">
    <property type="term" value="F:zinc ion binding"/>
    <property type="evidence" value="ECO:0007669"/>
    <property type="project" value="UniProtKB-KW"/>
</dbReference>
<keyword evidence="2" id="KW-0677">Repeat</keyword>
<feature type="zinc finger region" description="C3H1-type" evidence="5">
    <location>
        <begin position="218"/>
        <end position="247"/>
    </location>
</feature>
<evidence type="ECO:0000256" key="4">
    <source>
        <dbReference type="ARBA" id="ARBA00022833"/>
    </source>
</evidence>
<feature type="domain" description="C3H1-type" evidence="7">
    <location>
        <begin position="218"/>
        <end position="247"/>
    </location>
</feature>
<dbReference type="EMBL" id="ML769389">
    <property type="protein sequence ID" value="KAE9408900.1"/>
    <property type="molecule type" value="Genomic_DNA"/>
</dbReference>
<dbReference type="GO" id="GO:0003729">
    <property type="term" value="F:mRNA binding"/>
    <property type="evidence" value="ECO:0007669"/>
    <property type="project" value="InterPro"/>
</dbReference>
<feature type="compositionally biased region" description="Polar residues" evidence="6">
    <location>
        <begin position="302"/>
        <end position="318"/>
    </location>
</feature>
<sequence length="360" mass="39781">MGRRRKMLIENDIQARVGTSKQALALFLRCTATSHTFSRLPMPPGIAKRCRFYEAGYCRYGNACRYEHDPVHYVPFTEGAYMPISYAPPLYTGPQTIPISPVVYPPPPFWAYDPHSQFSPSPSQYHVEEVYNNPVHHSGFVSRSHSIDSSSSFTTNSSYLPSDQAEVVAEGDTPYSETTIDNAPSHRHSVVKSKSNKIQPVPTVRSRAVSKTRNKETKYKTVQCKFYRPATKYCPKGDDCTFIHSTPSNPSLPSKPLTRLEAEREKGYFPVTWRVIGGGVLMGVSGANKPNSETELDDQSKKGPSSAPSNVLSVSTSREVLPPVLSLDLPGITTPRKRTRSSPSTPVKLDLAGIFPAESP</sequence>
<evidence type="ECO:0000313" key="9">
    <source>
        <dbReference type="Proteomes" id="UP000799118"/>
    </source>
</evidence>
<evidence type="ECO:0000256" key="5">
    <source>
        <dbReference type="PROSITE-ProRule" id="PRU00723"/>
    </source>
</evidence>
<evidence type="ECO:0000256" key="1">
    <source>
        <dbReference type="ARBA" id="ARBA00022723"/>
    </source>
</evidence>
<proteinExistence type="predicted"/>
<feature type="zinc finger region" description="C3H1-type" evidence="5">
    <location>
        <begin position="44"/>
        <end position="71"/>
    </location>
</feature>
<dbReference type="OrthoDB" id="411372at2759"/>
<feature type="region of interest" description="Disordered" evidence="6">
    <location>
        <begin position="177"/>
        <end position="214"/>
    </location>
</feature>
<keyword evidence="4 5" id="KW-0862">Zinc</keyword>
<dbReference type="AlphaFoldDB" id="A0A6A4IFZ1"/>
<evidence type="ECO:0000256" key="3">
    <source>
        <dbReference type="ARBA" id="ARBA00022771"/>
    </source>
</evidence>
<dbReference type="SMART" id="SM00356">
    <property type="entry name" value="ZnF_C3H1"/>
    <property type="match status" value="2"/>
</dbReference>
<evidence type="ECO:0000313" key="8">
    <source>
        <dbReference type="EMBL" id="KAE9408900.1"/>
    </source>
</evidence>
<protein>
    <recommendedName>
        <fullName evidence="7">C3H1-type domain-containing protein</fullName>
    </recommendedName>
</protein>
<evidence type="ECO:0000256" key="6">
    <source>
        <dbReference type="SAM" id="MobiDB-lite"/>
    </source>
</evidence>
<name>A0A6A4IFZ1_9AGAR</name>
<feature type="domain" description="C3H1-type" evidence="7">
    <location>
        <begin position="44"/>
        <end position="71"/>
    </location>
</feature>